<keyword evidence="3" id="KW-1185">Reference proteome</keyword>
<name>A0A8A4U4C2_SULCO</name>
<protein>
    <submittedName>
        <fullName evidence="2">YdcF family protein</fullName>
    </submittedName>
</protein>
<evidence type="ECO:0000313" key="3">
    <source>
        <dbReference type="Proteomes" id="UP000663929"/>
    </source>
</evidence>
<evidence type="ECO:0000259" key="1">
    <source>
        <dbReference type="Pfam" id="PF02698"/>
    </source>
</evidence>
<feature type="domain" description="DUF218" evidence="1">
    <location>
        <begin position="72"/>
        <end position="208"/>
    </location>
</feature>
<reference evidence="2" key="1">
    <citation type="submission" date="2021-03" db="EMBL/GenBank/DDBJ databases">
        <title>Acanthopleuribacteraceae sp. M133.</title>
        <authorList>
            <person name="Wang G."/>
        </authorList>
    </citation>
    <scope>NUCLEOTIDE SEQUENCE</scope>
    <source>
        <strain evidence="2">M133</strain>
    </source>
</reference>
<gene>
    <name evidence="2" type="ORF">J3U87_14160</name>
</gene>
<dbReference type="Pfam" id="PF02698">
    <property type="entry name" value="DUF218"/>
    <property type="match status" value="1"/>
</dbReference>
<dbReference type="PANTHER" id="PTHR30336:SF6">
    <property type="entry name" value="INTEGRAL MEMBRANE PROTEIN"/>
    <property type="match status" value="1"/>
</dbReference>
<dbReference type="InterPro" id="IPR003848">
    <property type="entry name" value="DUF218"/>
</dbReference>
<organism evidence="2 3">
    <name type="scientific">Sulfidibacter corallicola</name>
    <dbReference type="NCBI Taxonomy" id="2818388"/>
    <lineage>
        <taxon>Bacteria</taxon>
        <taxon>Pseudomonadati</taxon>
        <taxon>Acidobacteriota</taxon>
        <taxon>Holophagae</taxon>
        <taxon>Acanthopleuribacterales</taxon>
        <taxon>Acanthopleuribacteraceae</taxon>
        <taxon>Sulfidibacter</taxon>
    </lineage>
</organism>
<accession>A0A8A4U4C2</accession>
<dbReference type="EMBL" id="CP071793">
    <property type="protein sequence ID" value="QTD53595.1"/>
    <property type="molecule type" value="Genomic_DNA"/>
</dbReference>
<sequence>MKSLALRYRSIHIARTLFRFFRARVRHLAVLAMVGLALMSLGVWRANVVVIHAAQKRHYSDIDKVPKNHVGLVLGTSRRLRSGDANPFFVHRMRAAAELFHAGKIDHVLVSGDNRYTNYNEPRDMALALQDLRVPQEAITLDFAGFRTLDSVVRAHRVFGQKRFTIISQENHNYRALFIGRAHELDVVAYNAEAVSWPQSSKTRIREILARTKAVLDVYLLHAKPHFLGDPVFIPPPAEEISQSASREMPLAD</sequence>
<dbReference type="GO" id="GO:0005886">
    <property type="term" value="C:plasma membrane"/>
    <property type="evidence" value="ECO:0007669"/>
    <property type="project" value="TreeGrafter"/>
</dbReference>
<dbReference type="InterPro" id="IPR051599">
    <property type="entry name" value="Cell_Envelope_Assoc"/>
</dbReference>
<dbReference type="KEGG" id="scor:J3U87_14160"/>
<dbReference type="PANTHER" id="PTHR30336">
    <property type="entry name" value="INNER MEMBRANE PROTEIN, PROBABLE PERMEASE"/>
    <property type="match status" value="1"/>
</dbReference>
<dbReference type="Proteomes" id="UP000663929">
    <property type="component" value="Chromosome"/>
</dbReference>
<dbReference type="AlphaFoldDB" id="A0A8A4U4C2"/>
<proteinExistence type="predicted"/>
<dbReference type="CDD" id="cd06259">
    <property type="entry name" value="YdcF-like"/>
    <property type="match status" value="1"/>
</dbReference>
<dbReference type="RefSeq" id="WP_237383697.1">
    <property type="nucleotide sequence ID" value="NZ_CP071793.1"/>
</dbReference>
<evidence type="ECO:0000313" key="2">
    <source>
        <dbReference type="EMBL" id="QTD53595.1"/>
    </source>
</evidence>